<evidence type="ECO:0000313" key="4">
    <source>
        <dbReference type="RefSeq" id="XP_035825844.1"/>
    </source>
</evidence>
<protein>
    <submittedName>
        <fullName evidence="4">Thymidine kinase 2, mitochondrial</fullName>
    </submittedName>
</protein>
<dbReference type="Gene3D" id="3.40.50.300">
    <property type="entry name" value="P-loop containing nucleotide triphosphate hydrolases"/>
    <property type="match status" value="1"/>
</dbReference>
<keyword evidence="4" id="KW-0808">Transferase</keyword>
<keyword evidence="4" id="KW-0418">Kinase</keyword>
<name>A0ABM1VTV2_APLCA</name>
<sequence>MDKTKDHFVTVVEGNIASGKSTLLDYFKDNSNCEDLVHKDAARWGATTQSYIQLTMAQSHVRSQTERVRLMERSLFSGRYCFIDNLLQSGKMTTIEHSVLSQWHDWIVDALQIKVDLYVYLRTDPRVIPDRILKRGRVEEKDIPMKSIESIHGQHEDLFIRGTKVYKPNVLDFNGELSTWRDRSLWPSFLE</sequence>
<dbReference type="SUPFAM" id="SSF52540">
    <property type="entry name" value="P-loop containing nucleoside triphosphate hydrolases"/>
    <property type="match status" value="1"/>
</dbReference>
<dbReference type="InterPro" id="IPR002624">
    <property type="entry name" value="DCK/DGK"/>
</dbReference>
<dbReference type="InterPro" id="IPR031314">
    <property type="entry name" value="DNK_dom"/>
</dbReference>
<dbReference type="Proteomes" id="UP000694888">
    <property type="component" value="Unplaced"/>
</dbReference>
<evidence type="ECO:0000259" key="2">
    <source>
        <dbReference type="Pfam" id="PF01712"/>
    </source>
</evidence>
<dbReference type="RefSeq" id="XP_035825844.1">
    <property type="nucleotide sequence ID" value="XM_035969951.1"/>
</dbReference>
<proteinExistence type="inferred from homology"/>
<dbReference type="GeneID" id="106010962"/>
<reference evidence="4" key="1">
    <citation type="submission" date="2025-08" db="UniProtKB">
        <authorList>
            <consortium name="RefSeq"/>
        </authorList>
    </citation>
    <scope>IDENTIFICATION</scope>
</reference>
<dbReference type="GO" id="GO:0016301">
    <property type="term" value="F:kinase activity"/>
    <property type="evidence" value="ECO:0007669"/>
    <property type="project" value="UniProtKB-KW"/>
</dbReference>
<dbReference type="PANTHER" id="PTHR10513:SF24">
    <property type="entry name" value="THYMIDINE KINASE 2, MITOCHONDRIAL"/>
    <property type="match status" value="1"/>
</dbReference>
<evidence type="ECO:0000313" key="3">
    <source>
        <dbReference type="Proteomes" id="UP000694888"/>
    </source>
</evidence>
<gene>
    <name evidence="4" type="primary">LOC106010962</name>
</gene>
<dbReference type="Pfam" id="PF01712">
    <property type="entry name" value="dNK"/>
    <property type="match status" value="1"/>
</dbReference>
<feature type="domain" description="Deoxynucleoside kinase" evidence="2">
    <location>
        <begin position="28"/>
        <end position="168"/>
    </location>
</feature>
<comment type="similarity">
    <text evidence="1">Belongs to the DCK/DGK family.</text>
</comment>
<organism evidence="3 4">
    <name type="scientific">Aplysia californica</name>
    <name type="common">California sea hare</name>
    <dbReference type="NCBI Taxonomy" id="6500"/>
    <lineage>
        <taxon>Eukaryota</taxon>
        <taxon>Metazoa</taxon>
        <taxon>Spiralia</taxon>
        <taxon>Lophotrochozoa</taxon>
        <taxon>Mollusca</taxon>
        <taxon>Gastropoda</taxon>
        <taxon>Heterobranchia</taxon>
        <taxon>Euthyneura</taxon>
        <taxon>Tectipleura</taxon>
        <taxon>Aplysiida</taxon>
        <taxon>Aplysioidea</taxon>
        <taxon>Aplysiidae</taxon>
        <taxon>Aplysia</taxon>
    </lineage>
</organism>
<dbReference type="PANTHER" id="PTHR10513">
    <property type="entry name" value="DEOXYNUCLEOSIDE KINASE"/>
    <property type="match status" value="1"/>
</dbReference>
<keyword evidence="3" id="KW-1185">Reference proteome</keyword>
<accession>A0ABM1VTV2</accession>
<dbReference type="InterPro" id="IPR027417">
    <property type="entry name" value="P-loop_NTPase"/>
</dbReference>
<dbReference type="PIRSF" id="PIRSF000705">
    <property type="entry name" value="DNK"/>
    <property type="match status" value="1"/>
</dbReference>
<dbReference type="InterPro" id="IPR050566">
    <property type="entry name" value="Deoxyribonucleoside_kinase"/>
</dbReference>
<evidence type="ECO:0000256" key="1">
    <source>
        <dbReference type="ARBA" id="ARBA00007420"/>
    </source>
</evidence>